<gene>
    <name evidence="1" type="ORF">C4B63_40g119</name>
</gene>
<dbReference type="EMBL" id="PRFA01000040">
    <property type="protein sequence ID" value="PWU92062.1"/>
    <property type="molecule type" value="Genomic_DNA"/>
</dbReference>
<dbReference type="VEuPathDB" id="TriTrypDB:TCSYLVIO_008286"/>
<dbReference type="VEuPathDB" id="TriTrypDB:TcBrA4_0025870"/>
<dbReference type="VEuPathDB" id="TriTrypDB:C3747_155g11"/>
<reference evidence="1 2" key="1">
    <citation type="journal article" date="2018" name="Microb. Genom.">
        <title>Expanding an expanded genome: long-read sequencing of Trypanosoma cruzi.</title>
        <authorList>
            <person name="Berna L."/>
            <person name="Rodriguez M."/>
            <person name="Chiribao M.L."/>
            <person name="Parodi-Talice A."/>
            <person name="Pita S."/>
            <person name="Rijo G."/>
            <person name="Alvarez-Valin F."/>
            <person name="Robello C."/>
        </authorList>
    </citation>
    <scope>NUCLEOTIDE SEQUENCE [LARGE SCALE GENOMIC DNA]</scope>
    <source>
        <strain evidence="1 2">Dm28c</strain>
    </source>
</reference>
<dbReference type="VEuPathDB" id="TriTrypDB:Tc_MARK_7191"/>
<dbReference type="VEuPathDB" id="TriTrypDB:TcG_06442"/>
<dbReference type="Proteomes" id="UP000246121">
    <property type="component" value="Unassembled WGS sequence"/>
</dbReference>
<protein>
    <submittedName>
        <fullName evidence="1">Uncharacterized protein</fullName>
    </submittedName>
</protein>
<dbReference type="VEuPathDB" id="TriTrypDB:ECC02_005155"/>
<accession>A0A2V2V8Z2</accession>
<comment type="caution">
    <text evidence="1">The sequence shown here is derived from an EMBL/GenBank/DDBJ whole genome shotgun (WGS) entry which is preliminary data.</text>
</comment>
<dbReference type="AlphaFoldDB" id="A0A2V2V8Z2"/>
<dbReference type="VEuPathDB" id="TriTrypDB:TcCLB.506155.80"/>
<dbReference type="VEuPathDB" id="TriTrypDB:TCDM_02192"/>
<evidence type="ECO:0000313" key="1">
    <source>
        <dbReference type="EMBL" id="PWU92062.1"/>
    </source>
</evidence>
<evidence type="ECO:0000313" key="2">
    <source>
        <dbReference type="Proteomes" id="UP000246121"/>
    </source>
</evidence>
<dbReference type="VEuPathDB" id="TriTrypDB:TcCL_NonESM07799"/>
<organism evidence="1 2">
    <name type="scientific">Trypanosoma cruzi</name>
    <dbReference type="NCBI Taxonomy" id="5693"/>
    <lineage>
        <taxon>Eukaryota</taxon>
        <taxon>Discoba</taxon>
        <taxon>Euglenozoa</taxon>
        <taxon>Kinetoplastea</taxon>
        <taxon>Metakinetoplastina</taxon>
        <taxon>Trypanosomatida</taxon>
        <taxon>Trypanosomatidae</taxon>
        <taxon>Trypanosoma</taxon>
        <taxon>Schizotrypanum</taxon>
    </lineage>
</organism>
<proteinExistence type="predicted"/>
<dbReference type="VEuPathDB" id="TriTrypDB:BCY84_11668"/>
<dbReference type="VEuPathDB" id="TriTrypDB:C4B63_40g119"/>
<sequence>MTAHTVLRALVRRAAAYERPFNSQDSLLIVRALQALRYRSDDVRGVCEKCAFAIASSRITVPVERAIEALSGLLSLQAGALPVVHEKLAERLTEVTPQTASPRYVQKAAVVIMKLGKRYCKPAIADHVFDVLTQLLPSHPNDVALRLAVISVFMYTSSALKYEAMCCNRTARNEDLKEEKDRRVLTLLEAATHIVDAHVLSALRGNSTLQAFHIFPVLSWRSLIHDAPKRNGQACIDGMNSPADHDYDLMLTKWERVENAFSEELQFSTVVPGGYAQFMFDFFPTLGRNNTSGVAFNLALLDVVCHENFRKALNSYDVAKIAMSVSHALLNRRSSAGPRTGRTLTGVERAKDEEGGVNETDPEKLEECTLLRVVGSLVQQLCFFDAVAGWSRPDGGRVDQVAVGAVWRVTQKFVCNFQPGAGEVQQTVAQLVRLTKGIASKLPDVWSWVLYSMSLCARTTVYNDGLRNGMEILVQESSLARRPEELPLRSCVQALYAVSILMVPSTEEKELMLRATQASMRVQERVQVRRAQWSPEHPFVVSMLQRLLNFRFREYTGDDIPMLLQSLSNLLEVTTAQRAQPLPAVRQMMERVFYYMQGNRNLDWYRMHGVSTTYTLLSMAEFFPVDCKQLRDAVKQFLFYLESEEMIELSVLRRWLELLTLQKRRGVNTTWLCEEILKLLAVQVHCACTGRKEPFHFLMNVLECAHEIGASIAFGNSSEEVSNTRRVTIHLDLEPFLHDGMLKAVDAAQVLRIMSYEVQSAGLVRVHGDHIVQLRRIAIGDEPAAGMRVETLLHLLRANATLQASKALFDTITLEQIMVSLCHQLTENRKALIQRGDAGKIVYALLSSQVLLRLGCSLRSYKGLVEAVGEVLDTLEATGEERQETLFQLRLLCGQ</sequence>
<name>A0A2V2V8Z2_TRYCR</name>